<feature type="region of interest" description="Disordered" evidence="7">
    <location>
        <begin position="1"/>
        <end position="88"/>
    </location>
</feature>
<reference evidence="9 10" key="1">
    <citation type="submission" date="2019-04" db="EMBL/GenBank/DDBJ databases">
        <title>Isolation and identification of Cellulomonas shaoxiangyii sp. Nov. isolated from feces of the Tibetan antelopes (Pantholops hodgsonii) in the Qinghai-Tibet plateau of China.</title>
        <authorList>
            <person name="Tian Z."/>
        </authorList>
    </citation>
    <scope>NUCLEOTIDE SEQUENCE [LARGE SCALE GENOMIC DNA]</scope>
    <source>
        <strain evidence="9 10">Z28</strain>
    </source>
</reference>
<dbReference type="InterPro" id="IPR052031">
    <property type="entry name" value="Membrane_Transporter-Flippase"/>
</dbReference>
<feature type="transmembrane region" description="Helical" evidence="8">
    <location>
        <begin position="397"/>
        <end position="421"/>
    </location>
</feature>
<feature type="transmembrane region" description="Helical" evidence="8">
    <location>
        <begin position="169"/>
        <end position="193"/>
    </location>
</feature>
<evidence type="ECO:0000256" key="2">
    <source>
        <dbReference type="ARBA" id="ARBA00022448"/>
    </source>
</evidence>
<dbReference type="OrthoDB" id="424472at2"/>
<protein>
    <submittedName>
        <fullName evidence="9">MATE family efflux transporter</fullName>
    </submittedName>
</protein>
<feature type="transmembrane region" description="Helical" evidence="8">
    <location>
        <begin position="461"/>
        <end position="478"/>
    </location>
</feature>
<proteinExistence type="predicted"/>
<feature type="compositionally biased region" description="Basic and acidic residues" evidence="7">
    <location>
        <begin position="521"/>
        <end position="538"/>
    </location>
</feature>
<feature type="compositionally biased region" description="Low complexity" evidence="7">
    <location>
        <begin position="53"/>
        <end position="63"/>
    </location>
</feature>
<evidence type="ECO:0000256" key="5">
    <source>
        <dbReference type="ARBA" id="ARBA00022989"/>
    </source>
</evidence>
<evidence type="ECO:0000256" key="1">
    <source>
        <dbReference type="ARBA" id="ARBA00004651"/>
    </source>
</evidence>
<feature type="transmembrane region" description="Helical" evidence="8">
    <location>
        <begin position="326"/>
        <end position="353"/>
    </location>
</feature>
<name>A0A4P7SP14_9CELL</name>
<evidence type="ECO:0000256" key="3">
    <source>
        <dbReference type="ARBA" id="ARBA00022475"/>
    </source>
</evidence>
<keyword evidence="2" id="KW-0813">Transport</keyword>
<feature type="transmembrane region" description="Helical" evidence="8">
    <location>
        <begin position="245"/>
        <end position="266"/>
    </location>
</feature>
<evidence type="ECO:0000256" key="4">
    <source>
        <dbReference type="ARBA" id="ARBA00022692"/>
    </source>
</evidence>
<accession>A0A4P7SP14</accession>
<dbReference type="AlphaFoldDB" id="A0A4P7SP14"/>
<dbReference type="EMBL" id="CP039291">
    <property type="protein sequence ID" value="QCB95016.1"/>
    <property type="molecule type" value="Genomic_DNA"/>
</dbReference>
<keyword evidence="4 8" id="KW-0812">Transmembrane</keyword>
<sequence>MPPGGGDRQRPGTDQQHAGPAGAAVRGTAPAVARAVARAGPPRPGPGPHPAGRRVLVTRAARAPEPPDRAAPEPPERTGPVDRTDLTRGPVLRRTLAYALPVAVTNLLQQTYLLVDTAVVGHLLGRPGMAAVGVSQGLVYVLSAGSFGIGGAFAIRLGQLKGAGRDTRATLRALALSTVAWALVCLVLTLGLAGPALAAMGAEGQLADDARRFLTTLGCGLVAVFALGSVTAVHAGRGDSRTAMLLLASSNVLNAALVWLFVGPLGLGLEGAALATIAASGLAAVVGLRGLTRTRGRPDARADVGGVRAELRAGLSLGAPITAQHLVIALGATLLLGIVTTSGTAVLAGVTVVVRLETFAALAFIALASGLSATVAQNAGAGQPDRIRTALTGCVRLTAGLGVVVSAVLVLCRDLVATLFVADPAVAEVISRYVAITYPFFTCYLLMVVVHGYLTGLGRTAVPLVCTVLSFAVVRLPLSAVWSDRYGLDGLIWAVVVGWVVGLAYTVLAVLPGGRRPGRPRGPDRRPLAVEAREATPA</sequence>
<dbReference type="GO" id="GO:0042910">
    <property type="term" value="F:xenobiotic transmembrane transporter activity"/>
    <property type="evidence" value="ECO:0007669"/>
    <property type="project" value="InterPro"/>
</dbReference>
<evidence type="ECO:0000256" key="8">
    <source>
        <dbReference type="SAM" id="Phobius"/>
    </source>
</evidence>
<organism evidence="9 10">
    <name type="scientific">Cellulomonas shaoxiangyii</name>
    <dbReference type="NCBI Taxonomy" id="2566013"/>
    <lineage>
        <taxon>Bacteria</taxon>
        <taxon>Bacillati</taxon>
        <taxon>Actinomycetota</taxon>
        <taxon>Actinomycetes</taxon>
        <taxon>Micrococcales</taxon>
        <taxon>Cellulomonadaceae</taxon>
        <taxon>Cellulomonas</taxon>
    </lineage>
</organism>
<dbReference type="Pfam" id="PF01554">
    <property type="entry name" value="MatE"/>
    <property type="match status" value="2"/>
</dbReference>
<feature type="transmembrane region" description="Helical" evidence="8">
    <location>
        <begin position="433"/>
        <end position="454"/>
    </location>
</feature>
<evidence type="ECO:0000256" key="7">
    <source>
        <dbReference type="SAM" id="MobiDB-lite"/>
    </source>
</evidence>
<gene>
    <name evidence="9" type="ORF">E5225_17050</name>
</gene>
<dbReference type="PANTHER" id="PTHR43549:SF3">
    <property type="entry name" value="MULTIDRUG RESISTANCE PROTEIN YPNP-RELATED"/>
    <property type="match status" value="1"/>
</dbReference>
<evidence type="ECO:0000313" key="9">
    <source>
        <dbReference type="EMBL" id="QCB95016.1"/>
    </source>
</evidence>
<feature type="compositionally biased region" description="Low complexity" evidence="7">
    <location>
        <begin position="18"/>
        <end position="40"/>
    </location>
</feature>
<dbReference type="GO" id="GO:0005886">
    <property type="term" value="C:plasma membrane"/>
    <property type="evidence" value="ECO:0007669"/>
    <property type="project" value="UniProtKB-SubCell"/>
</dbReference>
<feature type="region of interest" description="Disordered" evidence="7">
    <location>
        <begin position="518"/>
        <end position="538"/>
    </location>
</feature>
<evidence type="ECO:0000256" key="6">
    <source>
        <dbReference type="ARBA" id="ARBA00023136"/>
    </source>
</evidence>
<feature type="transmembrane region" description="Helical" evidence="8">
    <location>
        <begin position="359"/>
        <end position="376"/>
    </location>
</feature>
<dbReference type="InterPro" id="IPR002528">
    <property type="entry name" value="MATE_fam"/>
</dbReference>
<dbReference type="NCBIfam" id="TIGR00797">
    <property type="entry name" value="matE"/>
    <property type="match status" value="1"/>
</dbReference>
<dbReference type="KEGG" id="celz:E5225_17050"/>
<evidence type="ECO:0000313" key="10">
    <source>
        <dbReference type="Proteomes" id="UP000296469"/>
    </source>
</evidence>
<feature type="transmembrane region" description="Helical" evidence="8">
    <location>
        <begin position="490"/>
        <end position="511"/>
    </location>
</feature>
<keyword evidence="6 8" id="KW-0472">Membrane</keyword>
<feature type="transmembrane region" description="Helical" evidence="8">
    <location>
        <begin position="213"/>
        <end position="233"/>
    </location>
</feature>
<feature type="transmembrane region" description="Helical" evidence="8">
    <location>
        <begin position="135"/>
        <end position="157"/>
    </location>
</feature>
<dbReference type="PANTHER" id="PTHR43549">
    <property type="entry name" value="MULTIDRUG RESISTANCE PROTEIN YPNP-RELATED"/>
    <property type="match status" value="1"/>
</dbReference>
<dbReference type="GO" id="GO:0015297">
    <property type="term" value="F:antiporter activity"/>
    <property type="evidence" value="ECO:0007669"/>
    <property type="project" value="InterPro"/>
</dbReference>
<comment type="subcellular location">
    <subcellularLocation>
        <location evidence="1">Cell membrane</location>
        <topology evidence="1">Multi-pass membrane protein</topology>
    </subcellularLocation>
</comment>
<keyword evidence="10" id="KW-1185">Reference proteome</keyword>
<feature type="compositionally biased region" description="Basic and acidic residues" evidence="7">
    <location>
        <begin position="65"/>
        <end position="86"/>
    </location>
</feature>
<keyword evidence="3" id="KW-1003">Cell membrane</keyword>
<feature type="transmembrane region" description="Helical" evidence="8">
    <location>
        <begin position="272"/>
        <end position="291"/>
    </location>
</feature>
<keyword evidence="5 8" id="KW-1133">Transmembrane helix</keyword>
<dbReference type="Proteomes" id="UP000296469">
    <property type="component" value="Chromosome"/>
</dbReference>